<accession>A0AAD8Y0R8</accession>
<dbReference type="AlphaFoldDB" id="A0AAD8Y0R8"/>
<sequence>MHQMDWRDSHQLEITAEVGDADKIANKHFDDIISDFELSPQTTSREKAYSNVRSFKTQRAQKQRRNRRKNDTHADDRISKTIYSPQTSNAAFFAEETTVGRKLNGISPKARAVYYDTTPSDEAEKIPDPVTPSTNADAVNQNQFQDYSSYPDDGSDTDEQYVMDASANDCYSSAVVDGNDQEEDENNSYSGYHGDTGTDVNVIETTASDCYSADETATESVNTSEKEQKIVSDLSGESSAASSTFEETHAKLKGILTRASYESESVNDSVNWDNLAYSMSDGSTANKKKGGYSFDEVMATRKSSEDEGCDQSSQPGYCESSKVNALHGNEENVTPTLTTKDMEDKIKQMKKQHEDEMKSYVNESHNTPKHQRYIEVQRRIDAMREQHKTNIDNMRAALKESDEHRNPPSSGRNMSDHSSGSSSHRFNFDDNVISKIDTREKSVQELMKQNAKLEEEMMLIRSLSPKSPDSFKFNSKSVSGSNAFSLKTYSQHTSRGFSPSIESPTAPALARDEPETYEARETLSTMILDATADEEEMNTRVNGMIADIKSFLQENDKVQERLSNDIISYGV</sequence>
<feature type="compositionally biased region" description="Basic residues" evidence="2">
    <location>
        <begin position="59"/>
        <end position="68"/>
    </location>
</feature>
<evidence type="ECO:0000256" key="1">
    <source>
        <dbReference type="SAM" id="Coils"/>
    </source>
</evidence>
<feature type="region of interest" description="Disordered" evidence="2">
    <location>
        <begin position="400"/>
        <end position="427"/>
    </location>
</feature>
<feature type="compositionally biased region" description="Basic and acidic residues" evidence="2">
    <location>
        <begin position="69"/>
        <end position="79"/>
    </location>
</feature>
<dbReference type="EMBL" id="JATAAI010000025">
    <property type="protein sequence ID" value="KAK1737499.1"/>
    <property type="molecule type" value="Genomic_DNA"/>
</dbReference>
<comment type="caution">
    <text evidence="3">The sequence shown here is derived from an EMBL/GenBank/DDBJ whole genome shotgun (WGS) entry which is preliminary data.</text>
</comment>
<feature type="compositionally biased region" description="Polar residues" evidence="2">
    <location>
        <begin position="131"/>
        <end position="148"/>
    </location>
</feature>
<feature type="coiled-coil region" evidence="1">
    <location>
        <begin position="436"/>
        <end position="463"/>
    </location>
</feature>
<feature type="region of interest" description="Disordered" evidence="2">
    <location>
        <begin position="493"/>
        <end position="512"/>
    </location>
</feature>
<evidence type="ECO:0000256" key="2">
    <source>
        <dbReference type="SAM" id="MobiDB-lite"/>
    </source>
</evidence>
<reference evidence="3" key="1">
    <citation type="submission" date="2023-06" db="EMBL/GenBank/DDBJ databases">
        <title>Survivors Of The Sea: Transcriptome response of Skeletonema marinoi to long-term dormancy.</title>
        <authorList>
            <person name="Pinder M.I.M."/>
            <person name="Kourtchenko O."/>
            <person name="Robertson E.K."/>
            <person name="Larsson T."/>
            <person name="Maumus F."/>
            <person name="Osuna-Cruz C.M."/>
            <person name="Vancaester E."/>
            <person name="Stenow R."/>
            <person name="Vandepoele K."/>
            <person name="Ploug H."/>
            <person name="Bruchert V."/>
            <person name="Godhe A."/>
            <person name="Topel M."/>
        </authorList>
    </citation>
    <scope>NUCLEOTIDE SEQUENCE</scope>
    <source>
        <strain evidence="3">R05AC</strain>
    </source>
</reference>
<feature type="region of interest" description="Disordered" evidence="2">
    <location>
        <begin position="216"/>
        <end position="245"/>
    </location>
</feature>
<evidence type="ECO:0000313" key="3">
    <source>
        <dbReference type="EMBL" id="KAK1737499.1"/>
    </source>
</evidence>
<feature type="region of interest" description="Disordered" evidence="2">
    <location>
        <begin position="177"/>
        <end position="196"/>
    </location>
</feature>
<feature type="region of interest" description="Disordered" evidence="2">
    <location>
        <begin position="118"/>
        <end position="160"/>
    </location>
</feature>
<feature type="compositionally biased region" description="Polar residues" evidence="2">
    <location>
        <begin position="493"/>
        <end position="503"/>
    </location>
</feature>
<keyword evidence="4" id="KW-1185">Reference proteome</keyword>
<organism evidence="3 4">
    <name type="scientific">Skeletonema marinoi</name>
    <dbReference type="NCBI Taxonomy" id="267567"/>
    <lineage>
        <taxon>Eukaryota</taxon>
        <taxon>Sar</taxon>
        <taxon>Stramenopiles</taxon>
        <taxon>Ochrophyta</taxon>
        <taxon>Bacillariophyta</taxon>
        <taxon>Coscinodiscophyceae</taxon>
        <taxon>Thalassiosirophycidae</taxon>
        <taxon>Thalassiosirales</taxon>
        <taxon>Skeletonemataceae</taxon>
        <taxon>Skeletonema</taxon>
        <taxon>Skeletonema marinoi-dohrnii complex</taxon>
    </lineage>
</organism>
<proteinExistence type="predicted"/>
<keyword evidence="1" id="KW-0175">Coiled coil</keyword>
<name>A0AAD8Y0R8_9STRA</name>
<feature type="compositionally biased region" description="Low complexity" evidence="2">
    <location>
        <begin position="409"/>
        <end position="425"/>
    </location>
</feature>
<gene>
    <name evidence="3" type="ORF">QTG54_011785</name>
</gene>
<dbReference type="Proteomes" id="UP001224775">
    <property type="component" value="Unassembled WGS sequence"/>
</dbReference>
<evidence type="ECO:0000313" key="4">
    <source>
        <dbReference type="Proteomes" id="UP001224775"/>
    </source>
</evidence>
<protein>
    <submittedName>
        <fullName evidence="3">Uncharacterized protein</fullName>
    </submittedName>
</protein>
<feature type="region of interest" description="Disordered" evidence="2">
    <location>
        <begin position="41"/>
        <end position="80"/>
    </location>
</feature>